<dbReference type="FunFam" id="3.40.30.10:FF:000010">
    <property type="entry name" value="Glutathione peroxidase"/>
    <property type="match status" value="1"/>
</dbReference>
<dbReference type="InterPro" id="IPR036249">
    <property type="entry name" value="Thioredoxin-like_sf"/>
</dbReference>
<dbReference type="PROSITE" id="PS51355">
    <property type="entry name" value="GLUTATHIONE_PEROXID_3"/>
    <property type="match status" value="1"/>
</dbReference>
<dbReference type="EMBL" id="JAHJDP010000039">
    <property type="protein sequence ID" value="MBU2690868.1"/>
    <property type="molecule type" value="Genomic_DNA"/>
</dbReference>
<sequence length="202" mass="22115">MRKGVAIMFLSLMASLLGFGKADERPAAVSIVGETVVPLYGISVTKIDGTKTALGEYKGDLLLIVNVASKCGFTGQYEGLQALYEKYADQGFKVLGFPANNFMNQEPGSNEEIAKFCSAKFNVTFPMFEKISVKGKDMHPLYQFLTSEKLNPGFGGEIGWNFNKFLISREGRVIGRFGSRTAPNDEELISMIEKGLMGAEPK</sequence>
<dbReference type="GO" id="GO:0004601">
    <property type="term" value="F:peroxidase activity"/>
    <property type="evidence" value="ECO:0007669"/>
    <property type="project" value="UniProtKB-KW"/>
</dbReference>
<dbReference type="AlphaFoldDB" id="A0A948RWJ6"/>
<keyword evidence="2 4" id="KW-0575">Peroxidase</keyword>
<evidence type="ECO:0000256" key="1">
    <source>
        <dbReference type="ARBA" id="ARBA00006926"/>
    </source>
</evidence>
<dbReference type="Pfam" id="PF00255">
    <property type="entry name" value="GSHPx"/>
    <property type="match status" value="1"/>
</dbReference>
<name>A0A948RWJ6_UNCEI</name>
<evidence type="ECO:0000313" key="6">
    <source>
        <dbReference type="EMBL" id="MBU2690868.1"/>
    </source>
</evidence>
<dbReference type="InterPro" id="IPR000889">
    <property type="entry name" value="Glutathione_peroxidase"/>
</dbReference>
<accession>A0A948RWJ6</accession>
<reference evidence="6" key="1">
    <citation type="submission" date="2021-05" db="EMBL/GenBank/DDBJ databases">
        <title>Energy efficiency and biological interactions define the core microbiome of deep oligotrophic groundwater.</title>
        <authorList>
            <person name="Mehrshad M."/>
            <person name="Lopez-Fernandez M."/>
            <person name="Bell E."/>
            <person name="Bernier-Latmani R."/>
            <person name="Bertilsson S."/>
            <person name="Dopson M."/>
        </authorList>
    </citation>
    <scope>NUCLEOTIDE SEQUENCE</scope>
    <source>
        <strain evidence="6">Modern_marine.mb.64</strain>
    </source>
</reference>
<evidence type="ECO:0000256" key="4">
    <source>
        <dbReference type="RuleBase" id="RU000499"/>
    </source>
</evidence>
<dbReference type="SUPFAM" id="SSF52833">
    <property type="entry name" value="Thioredoxin-like"/>
    <property type="match status" value="1"/>
</dbReference>
<protein>
    <recommendedName>
        <fullName evidence="4">Glutathione peroxidase</fullName>
    </recommendedName>
</protein>
<proteinExistence type="inferred from homology"/>
<evidence type="ECO:0000256" key="3">
    <source>
        <dbReference type="ARBA" id="ARBA00023002"/>
    </source>
</evidence>
<dbReference type="Gene3D" id="3.40.30.10">
    <property type="entry name" value="Glutaredoxin"/>
    <property type="match status" value="1"/>
</dbReference>
<evidence type="ECO:0000313" key="7">
    <source>
        <dbReference type="Proteomes" id="UP000777784"/>
    </source>
</evidence>
<evidence type="ECO:0000256" key="2">
    <source>
        <dbReference type="ARBA" id="ARBA00022559"/>
    </source>
</evidence>
<evidence type="ECO:0000256" key="5">
    <source>
        <dbReference type="SAM" id="SignalP"/>
    </source>
</evidence>
<dbReference type="Proteomes" id="UP000777784">
    <property type="component" value="Unassembled WGS sequence"/>
</dbReference>
<dbReference type="PANTHER" id="PTHR11592:SF78">
    <property type="entry name" value="GLUTATHIONE PEROXIDASE"/>
    <property type="match status" value="1"/>
</dbReference>
<feature type="chain" id="PRO_5037875560" description="Glutathione peroxidase" evidence="5">
    <location>
        <begin position="23"/>
        <end position="202"/>
    </location>
</feature>
<comment type="similarity">
    <text evidence="1 4">Belongs to the glutathione peroxidase family.</text>
</comment>
<comment type="caution">
    <text evidence="6">The sequence shown here is derived from an EMBL/GenBank/DDBJ whole genome shotgun (WGS) entry which is preliminary data.</text>
</comment>
<gene>
    <name evidence="6" type="ORF">KJ970_08045</name>
</gene>
<dbReference type="GO" id="GO:0034599">
    <property type="term" value="P:cellular response to oxidative stress"/>
    <property type="evidence" value="ECO:0007669"/>
    <property type="project" value="TreeGrafter"/>
</dbReference>
<keyword evidence="3 4" id="KW-0560">Oxidoreductase</keyword>
<dbReference type="PRINTS" id="PR01011">
    <property type="entry name" value="GLUTPROXDASE"/>
</dbReference>
<dbReference type="PANTHER" id="PTHR11592">
    <property type="entry name" value="GLUTATHIONE PEROXIDASE"/>
    <property type="match status" value="1"/>
</dbReference>
<dbReference type="CDD" id="cd00340">
    <property type="entry name" value="GSH_Peroxidase"/>
    <property type="match status" value="1"/>
</dbReference>
<organism evidence="6 7">
    <name type="scientific">Eiseniibacteriota bacterium</name>
    <dbReference type="NCBI Taxonomy" id="2212470"/>
    <lineage>
        <taxon>Bacteria</taxon>
        <taxon>Candidatus Eiseniibacteriota</taxon>
    </lineage>
</organism>
<keyword evidence="5" id="KW-0732">Signal</keyword>
<feature type="signal peptide" evidence="5">
    <location>
        <begin position="1"/>
        <end position="22"/>
    </location>
</feature>